<evidence type="ECO:0000313" key="2">
    <source>
        <dbReference type="Proteomes" id="UP000006718"/>
    </source>
</evidence>
<dbReference type="Ensembl" id="ENSMMUT00000087119.1">
    <property type="protein sequence ID" value="ENSMMUP00000062895.1"/>
    <property type="gene ID" value="ENSMMUG00000063689.1"/>
</dbReference>
<reference evidence="1" key="2">
    <citation type="submission" date="2019-01" db="EMBL/GenBank/DDBJ databases">
        <authorList>
            <person name="Graves T."/>
            <person name="Eichler E.E."/>
            <person name="Wilson R.K."/>
        </authorList>
    </citation>
    <scope>NUCLEOTIDE SEQUENCE [LARGE SCALE GENOMIC DNA]</scope>
    <source>
        <strain evidence="1">17573</strain>
    </source>
</reference>
<sequence>NIRSRFTPRHSIPRDEQETEAFLLSQLQRGLPLLLILSTDPLRVSGWGTVRSFPSYEAISQAITGEKPWTIPGFPRQRSLLPSAVHCVPGYSRLENGDDFYQAYCLQALFFFFFLTKHILHSPKSIKP</sequence>
<proteinExistence type="predicted"/>
<keyword evidence="2" id="KW-1185">Reference proteome</keyword>
<reference evidence="1" key="4">
    <citation type="submission" date="2025-09" db="UniProtKB">
        <authorList>
            <consortium name="Ensembl"/>
        </authorList>
    </citation>
    <scope>IDENTIFICATION</scope>
    <source>
        <strain evidence="1">17573</strain>
    </source>
</reference>
<dbReference type="Proteomes" id="UP000006718">
    <property type="component" value="Chromosome 16"/>
</dbReference>
<dbReference type="InParanoid" id="A0A5F7ZE36"/>
<dbReference type="AlphaFoldDB" id="A0A5F7ZE36"/>
<accession>A0A5F7ZE36</accession>
<dbReference type="VEuPathDB" id="HostDB:ENSMMUG00000063689"/>
<dbReference type="GeneTree" id="ENSGT01030000240087"/>
<name>A0A5F7ZE36_MACMU</name>
<organism evidence="1 2">
    <name type="scientific">Macaca mulatta</name>
    <name type="common">Rhesus macaque</name>
    <dbReference type="NCBI Taxonomy" id="9544"/>
    <lineage>
        <taxon>Eukaryota</taxon>
        <taxon>Metazoa</taxon>
        <taxon>Chordata</taxon>
        <taxon>Craniata</taxon>
        <taxon>Vertebrata</taxon>
        <taxon>Euteleostomi</taxon>
        <taxon>Mammalia</taxon>
        <taxon>Eutheria</taxon>
        <taxon>Euarchontoglires</taxon>
        <taxon>Primates</taxon>
        <taxon>Haplorrhini</taxon>
        <taxon>Catarrhini</taxon>
        <taxon>Cercopithecidae</taxon>
        <taxon>Cercopithecinae</taxon>
        <taxon>Macaca</taxon>
    </lineage>
</organism>
<evidence type="ECO:0000313" key="1">
    <source>
        <dbReference type="Ensembl" id="ENSMMUP00000062895.1"/>
    </source>
</evidence>
<reference evidence="1" key="3">
    <citation type="submission" date="2025-08" db="UniProtKB">
        <authorList>
            <consortium name="Ensembl"/>
        </authorList>
    </citation>
    <scope>IDENTIFICATION</scope>
    <source>
        <strain evidence="1">17573</strain>
    </source>
</reference>
<dbReference type="Bgee" id="ENSMMUG00000063689">
    <property type="expression patterns" value="Expressed in fibroblast and 18 other cell types or tissues"/>
</dbReference>
<protein>
    <submittedName>
        <fullName evidence="1">Uncharacterized protein</fullName>
    </submittedName>
</protein>
<reference evidence="2" key="1">
    <citation type="journal article" date="2007" name="Science">
        <title>Evolutionary and biomedical insights from the rhesus macaque genome.</title>
        <authorList>
            <person name="Gibbs R.A."/>
            <person name="Rogers J."/>
            <person name="Katze M.G."/>
            <person name="Bumgarner R."/>
            <person name="Weinstock G.M."/>
            <person name="Mardis E.R."/>
            <person name="Remington K.A."/>
            <person name="Strausberg R.L."/>
            <person name="Venter J.C."/>
            <person name="Wilson R.K."/>
            <person name="Batzer M.A."/>
            <person name="Bustamante C.D."/>
            <person name="Eichler E.E."/>
            <person name="Hahn M.W."/>
            <person name="Hardison R.C."/>
            <person name="Makova K.D."/>
            <person name="Miller W."/>
            <person name="Milosavljevic A."/>
            <person name="Palermo R.E."/>
            <person name="Siepel A."/>
            <person name="Sikela J.M."/>
            <person name="Attaway T."/>
            <person name="Bell S."/>
            <person name="Bernard K.E."/>
            <person name="Buhay C.J."/>
            <person name="Chandrabose M.N."/>
            <person name="Dao M."/>
            <person name="Davis C."/>
            <person name="Delehaunty K.D."/>
            <person name="Ding Y."/>
            <person name="Dinh H.H."/>
            <person name="Dugan-Rocha S."/>
            <person name="Fulton L.A."/>
            <person name="Gabisi R.A."/>
            <person name="Garner T.T."/>
            <person name="Godfrey J."/>
            <person name="Hawes A.C."/>
            <person name="Hernandez J."/>
            <person name="Hines S."/>
            <person name="Holder M."/>
            <person name="Hume J."/>
            <person name="Jhangiani S.N."/>
            <person name="Joshi V."/>
            <person name="Khan Z.M."/>
            <person name="Kirkness E.F."/>
            <person name="Cree A."/>
            <person name="Fowler R.G."/>
            <person name="Lee S."/>
            <person name="Lewis L.R."/>
            <person name="Li Z."/>
            <person name="Liu Y.-S."/>
            <person name="Moore S.M."/>
            <person name="Muzny D."/>
            <person name="Nazareth L.V."/>
            <person name="Ngo D.N."/>
            <person name="Okwuonu G.O."/>
            <person name="Pai G."/>
            <person name="Parker D."/>
            <person name="Paul H.A."/>
            <person name="Pfannkoch C."/>
            <person name="Pohl C.S."/>
            <person name="Rogers Y.-H.C."/>
            <person name="Ruiz S.J."/>
            <person name="Sabo A."/>
            <person name="Santibanez J."/>
            <person name="Schneider B.W."/>
            <person name="Smith S.M."/>
            <person name="Sodergren E."/>
            <person name="Svatek A.F."/>
            <person name="Utterback T.R."/>
            <person name="Vattathil S."/>
            <person name="Warren W."/>
            <person name="White C.S."/>
            <person name="Chinwalla A.T."/>
            <person name="Feng Y."/>
            <person name="Halpern A.L."/>
            <person name="Hillier L.W."/>
            <person name="Huang X."/>
            <person name="Minx P."/>
            <person name="Nelson J.O."/>
            <person name="Pepin K.H."/>
            <person name="Qin X."/>
            <person name="Sutton G.G."/>
            <person name="Venter E."/>
            <person name="Walenz B.P."/>
            <person name="Wallis J.W."/>
            <person name="Worley K.C."/>
            <person name="Yang S.-P."/>
            <person name="Jones S.M."/>
            <person name="Marra M.A."/>
            <person name="Rocchi M."/>
            <person name="Schein J.E."/>
            <person name="Baertsch R."/>
            <person name="Clarke L."/>
            <person name="Csuros M."/>
            <person name="Glasscock J."/>
            <person name="Harris R.A."/>
            <person name="Havlak P."/>
            <person name="Jackson A.R."/>
            <person name="Jiang H."/>
            <person name="Liu Y."/>
            <person name="Messina D.N."/>
            <person name="Shen Y."/>
            <person name="Song H.X.-Z."/>
            <person name="Wylie T."/>
            <person name="Zhang L."/>
            <person name="Birney E."/>
            <person name="Han K."/>
            <person name="Konkel M.K."/>
            <person name="Lee J."/>
            <person name="Smit A.F.A."/>
            <person name="Ullmer B."/>
            <person name="Wang H."/>
            <person name="Xing J."/>
            <person name="Burhans R."/>
            <person name="Cheng Z."/>
            <person name="Karro J.E."/>
            <person name="Ma J."/>
            <person name="Raney B."/>
            <person name="She X."/>
            <person name="Cox M.J."/>
            <person name="Demuth J.P."/>
            <person name="Dumas L.J."/>
            <person name="Han S.-G."/>
            <person name="Hopkins J."/>
            <person name="Karimpour-Fard A."/>
            <person name="Kim Y.H."/>
            <person name="Pollack J.R."/>
            <person name="Vinar T."/>
            <person name="Addo-Quaye C."/>
            <person name="Degenhardt J."/>
            <person name="Denby A."/>
            <person name="Hubisz M.J."/>
            <person name="Indap A."/>
            <person name="Kosiol C."/>
            <person name="Lahn B.T."/>
            <person name="Lawson H.A."/>
            <person name="Marklein A."/>
            <person name="Nielsen R."/>
            <person name="Vallender E.J."/>
            <person name="Clark A.G."/>
            <person name="Ferguson B."/>
            <person name="Hernandez R.D."/>
            <person name="Hirani K."/>
            <person name="Kehrer-Sawatzki H."/>
            <person name="Kolb J."/>
            <person name="Patil S."/>
            <person name="Pu L.-L."/>
            <person name="Ren Y."/>
            <person name="Smith D.G."/>
            <person name="Wheeler D.A."/>
            <person name="Schenck I."/>
            <person name="Ball E.V."/>
            <person name="Chen R."/>
            <person name="Cooper D.N."/>
            <person name="Giardine B."/>
            <person name="Hsu F."/>
            <person name="Kent W.J."/>
            <person name="Lesk A."/>
            <person name="Nelson D.L."/>
            <person name="O'brien W.E."/>
            <person name="Pruefer K."/>
            <person name="Stenson P.D."/>
            <person name="Wallace J.C."/>
            <person name="Ke H."/>
            <person name="Liu X.-M."/>
            <person name="Wang P."/>
            <person name="Xiang A.P."/>
            <person name="Yang F."/>
            <person name="Barber G.P."/>
            <person name="Haussler D."/>
            <person name="Karolchik D."/>
            <person name="Kern A.D."/>
            <person name="Kuhn R.M."/>
            <person name="Smith K.E."/>
            <person name="Zwieg A.S."/>
        </authorList>
    </citation>
    <scope>NUCLEOTIDE SEQUENCE [LARGE SCALE GENOMIC DNA]</scope>
    <source>
        <strain evidence="2">17573</strain>
    </source>
</reference>